<protein>
    <submittedName>
        <fullName evidence="1">Uncharacterized protein</fullName>
    </submittedName>
</protein>
<evidence type="ECO:0000313" key="1">
    <source>
        <dbReference type="EMBL" id="GHH88155.1"/>
    </source>
</evidence>
<dbReference type="Proteomes" id="UP000603708">
    <property type="component" value="Unassembled WGS sequence"/>
</dbReference>
<keyword evidence="2" id="KW-1185">Reference proteome</keyword>
<dbReference type="EMBL" id="BNCD01000033">
    <property type="protein sequence ID" value="GHH88155.1"/>
    <property type="molecule type" value="Genomic_DNA"/>
</dbReference>
<reference evidence="1" key="2">
    <citation type="submission" date="2020-09" db="EMBL/GenBank/DDBJ databases">
        <authorList>
            <person name="Sun Q."/>
            <person name="Ohkuma M."/>
        </authorList>
    </citation>
    <scope>NUCLEOTIDE SEQUENCE</scope>
    <source>
        <strain evidence="1">JCM 5069</strain>
    </source>
</reference>
<accession>A0A919GQS8</accession>
<organism evidence="1 2">
    <name type="scientific">Streptomyces sulfonofaciens</name>
    <dbReference type="NCBI Taxonomy" id="68272"/>
    <lineage>
        <taxon>Bacteria</taxon>
        <taxon>Bacillati</taxon>
        <taxon>Actinomycetota</taxon>
        <taxon>Actinomycetes</taxon>
        <taxon>Kitasatosporales</taxon>
        <taxon>Streptomycetaceae</taxon>
        <taxon>Streptomyces</taxon>
    </lineage>
</organism>
<sequence>MVRKAGLWGGPGPYRSRRLEGTAVRPEGCAHAPDAVTQAGPRTVRAPAGAVRERPRGITAVTGVASEIATHTTSVDISAAEAPEFTRHLSELIERQPICPCGLHYKSADLFVGW</sequence>
<dbReference type="AlphaFoldDB" id="A0A919GQS8"/>
<name>A0A919GQS8_9ACTN</name>
<reference evidence="1" key="1">
    <citation type="journal article" date="2014" name="Int. J. Syst. Evol. Microbiol.">
        <title>Complete genome sequence of Corynebacterium casei LMG S-19264T (=DSM 44701T), isolated from a smear-ripened cheese.</title>
        <authorList>
            <consortium name="US DOE Joint Genome Institute (JGI-PGF)"/>
            <person name="Walter F."/>
            <person name="Albersmeier A."/>
            <person name="Kalinowski J."/>
            <person name="Ruckert C."/>
        </authorList>
    </citation>
    <scope>NUCLEOTIDE SEQUENCE</scope>
    <source>
        <strain evidence="1">JCM 5069</strain>
    </source>
</reference>
<comment type="caution">
    <text evidence="1">The sequence shown here is derived from an EMBL/GenBank/DDBJ whole genome shotgun (WGS) entry which is preliminary data.</text>
</comment>
<proteinExistence type="predicted"/>
<gene>
    <name evidence="1" type="ORF">GCM10018793_66670</name>
</gene>
<evidence type="ECO:0000313" key="2">
    <source>
        <dbReference type="Proteomes" id="UP000603708"/>
    </source>
</evidence>